<proteinExistence type="predicted"/>
<dbReference type="Proteomes" id="UP000076482">
    <property type="component" value="Unassembled WGS sequence"/>
</dbReference>
<dbReference type="PATRIC" id="fig|1396.535.peg.6024"/>
<gene>
    <name evidence="1" type="ORF">B4088_5454</name>
</gene>
<comment type="caution">
    <text evidence="1">The sequence shown here is derived from an EMBL/GenBank/DDBJ whole genome shotgun (WGS) entry which is preliminary data.</text>
</comment>
<dbReference type="EMBL" id="LJKE01000104">
    <property type="protein sequence ID" value="KZD55709.1"/>
    <property type="molecule type" value="Genomic_DNA"/>
</dbReference>
<organism evidence="1 2">
    <name type="scientific">Bacillus cereus</name>
    <dbReference type="NCBI Taxonomy" id="1396"/>
    <lineage>
        <taxon>Bacteria</taxon>
        <taxon>Bacillati</taxon>
        <taxon>Bacillota</taxon>
        <taxon>Bacilli</taxon>
        <taxon>Bacillales</taxon>
        <taxon>Bacillaceae</taxon>
        <taxon>Bacillus</taxon>
        <taxon>Bacillus cereus group</taxon>
    </lineage>
</organism>
<evidence type="ECO:0000313" key="2">
    <source>
        <dbReference type="Proteomes" id="UP000076482"/>
    </source>
</evidence>
<name>A0A164LDU2_BACCE</name>
<dbReference type="RefSeq" id="WP_063262970.1">
    <property type="nucleotide sequence ID" value="NZ_LJKE01000104.1"/>
</dbReference>
<reference evidence="1 2" key="1">
    <citation type="submission" date="2015-09" db="EMBL/GenBank/DDBJ databases">
        <title>Bacillus cereus food isolates.</title>
        <authorList>
            <person name="Boekhorst J."/>
        </authorList>
    </citation>
    <scope>NUCLEOTIDE SEQUENCE [LARGE SCALE GENOMIC DNA]</scope>
    <source>
        <strain evidence="1 2">B4088</strain>
    </source>
</reference>
<evidence type="ECO:0000313" key="1">
    <source>
        <dbReference type="EMBL" id="KZD55709.1"/>
    </source>
</evidence>
<accession>A0A164LDU2</accession>
<protein>
    <submittedName>
        <fullName evidence="1">Uncharacterized protein</fullName>
    </submittedName>
</protein>
<dbReference type="AlphaFoldDB" id="A0A164LDU2"/>
<sequence>MNEQLTFEFFEEPKIPEIPMMRIVKKGEVMDSATVIKRKPLMELEVVSNHLETGYRIKCLLELGNPDYTLLNPLKEAPNGCKVRSVPVYNKMEQRRINNEMKAYTYKWGYVYNEVVYDTHSECLTAAKEKQGGKWNYRDVQGMNVIYKKGEVFEMNPRYKTELDINKRLSSIKEEKMREVVRCTPSVFGNLPYASENDNRLLEGNIYILNDPISEERASRFNIGIIRIEDGEYKGSLAVFGTSEENVKRYIVNKRQVLNYYENI</sequence>